<feature type="domain" description="Aminoglycoside phosphotransferase" evidence="8">
    <location>
        <begin position="227"/>
        <end position="269"/>
    </location>
</feature>
<name>A0ABR6CT24_9BACI</name>
<evidence type="ECO:0000256" key="2">
    <source>
        <dbReference type="ARBA" id="ARBA00011738"/>
    </source>
</evidence>
<evidence type="ECO:0000313" key="9">
    <source>
        <dbReference type="EMBL" id="MBA9028189.1"/>
    </source>
</evidence>
<evidence type="ECO:0000256" key="7">
    <source>
        <dbReference type="ARBA" id="ARBA00022840"/>
    </source>
</evidence>
<keyword evidence="4 9" id="KW-0808">Transferase</keyword>
<proteinExistence type="inferred from homology"/>
<dbReference type="EMBL" id="JACJHX010000012">
    <property type="protein sequence ID" value="MBA9028189.1"/>
    <property type="molecule type" value="Genomic_DNA"/>
</dbReference>
<dbReference type="PIRSF" id="PIRSF031134">
    <property type="entry name" value="MTRK"/>
    <property type="match status" value="1"/>
</dbReference>
<dbReference type="PANTHER" id="PTHR34273">
    <property type="entry name" value="METHYLTHIORIBOSE KINASE"/>
    <property type="match status" value="1"/>
</dbReference>
<dbReference type="Pfam" id="PF01636">
    <property type="entry name" value="APH"/>
    <property type="match status" value="1"/>
</dbReference>
<evidence type="ECO:0000256" key="1">
    <source>
        <dbReference type="ARBA" id="ARBA00010165"/>
    </source>
</evidence>
<keyword evidence="7" id="KW-0067">ATP-binding</keyword>
<dbReference type="EC" id="2.7.1.100" evidence="3"/>
<evidence type="ECO:0000259" key="8">
    <source>
        <dbReference type="Pfam" id="PF01636"/>
    </source>
</evidence>
<dbReference type="InterPro" id="IPR011009">
    <property type="entry name" value="Kinase-like_dom_sf"/>
</dbReference>
<accession>A0ABR6CT24</accession>
<keyword evidence="10" id="KW-1185">Reference proteome</keyword>
<sequence>MKDFTTSYFTMNEQDVVDYVQSKLDFFAHNAELECREIGDGNLNYVFRVVEPKSGRSIIIKQAGPVARISDSFKVSPDRNRIESELLKLHDELAPGFVPIFYSYDPIMNCCVMEDLSDHEIMRTALLSYKKFPLFAEHISTFLANTLLLTSDVVMGHKEKKELVKKFINPELCEITEDLVYTEPFYDCEQNDVFEGTKEFIRDHIWNDKQLGLETAKLKFEFMTNTQSLLHGDLHTGSIFIKENSTKIIDPEFAFYGPAGYDVGNVVANLIFAYVNASFTIVDESKREEYLGYLEQTIEDVIRLFQEKFLQLWDEKVAEKTAMVPGFKETYVNSIMNDAAAVTGLELCRRIIGIAHVKDITSISNSNDRVQAEKICLTVGKTFILERSQIKTGEDFVKVLLESVQKVKEANNNDDITSRNDTIGAAQ</sequence>
<organism evidence="9 10">
    <name type="scientific">Peribacillus huizhouensis</name>
    <dbReference type="NCBI Taxonomy" id="1501239"/>
    <lineage>
        <taxon>Bacteria</taxon>
        <taxon>Bacillati</taxon>
        <taxon>Bacillota</taxon>
        <taxon>Bacilli</taxon>
        <taxon>Bacillales</taxon>
        <taxon>Bacillaceae</taxon>
        <taxon>Peribacillus</taxon>
    </lineage>
</organism>
<evidence type="ECO:0000256" key="5">
    <source>
        <dbReference type="ARBA" id="ARBA00022741"/>
    </source>
</evidence>
<dbReference type="SUPFAM" id="SSF56112">
    <property type="entry name" value="Protein kinase-like (PK-like)"/>
    <property type="match status" value="1"/>
</dbReference>
<keyword evidence="5" id="KW-0547">Nucleotide-binding</keyword>
<protein>
    <recommendedName>
        <fullName evidence="3">S-methyl-5-thioribose kinase</fullName>
        <ecNumber evidence="3">2.7.1.100</ecNumber>
    </recommendedName>
</protein>
<gene>
    <name evidence="9" type="ORF">HNP81_003509</name>
</gene>
<keyword evidence="6 9" id="KW-0418">Kinase</keyword>
<dbReference type="NCBIfam" id="TIGR01767">
    <property type="entry name" value="MTRK"/>
    <property type="match status" value="1"/>
</dbReference>
<dbReference type="PANTHER" id="PTHR34273:SF2">
    <property type="entry name" value="METHYLTHIORIBOSE KINASE"/>
    <property type="match status" value="1"/>
</dbReference>
<dbReference type="Gene3D" id="3.30.200.20">
    <property type="entry name" value="Phosphorylase Kinase, domain 1"/>
    <property type="match status" value="1"/>
</dbReference>
<dbReference type="InterPro" id="IPR002575">
    <property type="entry name" value="Aminoglycoside_PTrfase"/>
</dbReference>
<comment type="similarity">
    <text evidence="1">Belongs to the methylthioribose kinase family.</text>
</comment>
<dbReference type="Gene3D" id="3.90.1200.10">
    <property type="match status" value="1"/>
</dbReference>
<dbReference type="InterPro" id="IPR009212">
    <property type="entry name" value="Methylthioribose_kinase"/>
</dbReference>
<dbReference type="RefSeq" id="WP_182503370.1">
    <property type="nucleotide sequence ID" value="NZ_JACJHX010000012.1"/>
</dbReference>
<evidence type="ECO:0000313" key="10">
    <source>
        <dbReference type="Proteomes" id="UP000626697"/>
    </source>
</evidence>
<dbReference type="Proteomes" id="UP000626697">
    <property type="component" value="Unassembled WGS sequence"/>
</dbReference>
<comment type="subunit">
    <text evidence="2">Homodimer.</text>
</comment>
<evidence type="ECO:0000256" key="3">
    <source>
        <dbReference type="ARBA" id="ARBA00012128"/>
    </source>
</evidence>
<dbReference type="GO" id="GO:0046522">
    <property type="term" value="F:S-methyl-5-thioribose kinase activity"/>
    <property type="evidence" value="ECO:0007669"/>
    <property type="project" value="UniProtKB-EC"/>
</dbReference>
<reference evidence="9 10" key="1">
    <citation type="submission" date="2020-08" db="EMBL/GenBank/DDBJ databases">
        <title>Genomic Encyclopedia of Type Strains, Phase IV (KMG-IV): sequencing the most valuable type-strain genomes for metagenomic binning, comparative biology and taxonomic classification.</title>
        <authorList>
            <person name="Goeker M."/>
        </authorList>
    </citation>
    <scope>NUCLEOTIDE SEQUENCE [LARGE SCALE GENOMIC DNA]</scope>
    <source>
        <strain evidence="9 10">DSM 105481</strain>
    </source>
</reference>
<evidence type="ECO:0000256" key="6">
    <source>
        <dbReference type="ARBA" id="ARBA00022777"/>
    </source>
</evidence>
<comment type="caution">
    <text evidence="9">The sequence shown here is derived from an EMBL/GenBank/DDBJ whole genome shotgun (WGS) entry which is preliminary data.</text>
</comment>
<evidence type="ECO:0000256" key="4">
    <source>
        <dbReference type="ARBA" id="ARBA00022679"/>
    </source>
</evidence>